<evidence type="ECO:0000313" key="1">
    <source>
        <dbReference type="EMBL" id="MBM7589674.1"/>
    </source>
</evidence>
<dbReference type="RefSeq" id="WP_204517397.1">
    <property type="nucleotide sequence ID" value="NZ_BAABIN010000038.1"/>
</dbReference>
<gene>
    <name evidence="1" type="ORF">JOD01_001274</name>
</gene>
<protein>
    <submittedName>
        <fullName evidence="1">Uncharacterized protein</fullName>
    </submittedName>
</protein>
<organism evidence="1 2">
    <name type="scientific">Brevibacillus fulvus</name>
    <dbReference type="NCBI Taxonomy" id="1125967"/>
    <lineage>
        <taxon>Bacteria</taxon>
        <taxon>Bacillati</taxon>
        <taxon>Bacillota</taxon>
        <taxon>Bacilli</taxon>
        <taxon>Bacillales</taxon>
        <taxon>Paenibacillaceae</taxon>
        <taxon>Brevibacillus</taxon>
    </lineage>
</organism>
<keyword evidence="2" id="KW-1185">Reference proteome</keyword>
<evidence type="ECO:0000313" key="2">
    <source>
        <dbReference type="Proteomes" id="UP000717624"/>
    </source>
</evidence>
<comment type="caution">
    <text evidence="1">The sequence shown here is derived from an EMBL/GenBank/DDBJ whole genome shotgun (WGS) entry which is preliminary data.</text>
</comment>
<sequence>MNILSQKKVSMTLENSNSKTVLELLDGRSEELQFTQVAPTQFTVNDSEFSIKSGISVELEIMNVDLEATSQVLWPGQKIRVRGGLQGQGEAMKAVAAIPLGKKIFDGVQGESWLYWHLETPEGTFHNKKPIHMKGTLKSLPPKDATFFSDSVIPLYNDQDELVGTIYGCVQSN</sequence>
<reference evidence="1" key="1">
    <citation type="submission" date="2021-01" db="EMBL/GenBank/DDBJ databases">
        <title>Genomic Encyclopedia of Type Strains, Phase IV (KMG-IV): sequencing the most valuable type-strain genomes for metagenomic binning, comparative biology and taxonomic classification.</title>
        <authorList>
            <person name="Goeker M."/>
        </authorList>
    </citation>
    <scope>NUCLEOTIDE SEQUENCE</scope>
    <source>
        <strain evidence="1">DSM 25523</strain>
    </source>
</reference>
<proteinExistence type="predicted"/>
<dbReference type="EMBL" id="JAFBEB010000003">
    <property type="protein sequence ID" value="MBM7589674.1"/>
    <property type="molecule type" value="Genomic_DNA"/>
</dbReference>
<dbReference type="Proteomes" id="UP000717624">
    <property type="component" value="Unassembled WGS sequence"/>
</dbReference>
<accession>A0A938XWZ6</accession>
<dbReference type="AlphaFoldDB" id="A0A938XWZ6"/>
<name>A0A938XWZ6_9BACL</name>